<reference evidence="2 3" key="1">
    <citation type="submission" date="2017-09" db="EMBL/GenBank/DDBJ databases">
        <authorList>
            <person name="Ehlers B."/>
            <person name="Leendertz F.H."/>
        </authorList>
    </citation>
    <scope>NUCLEOTIDE SEQUENCE [LARGE SCALE GENOMIC DNA]</scope>
    <source>
        <strain evidence="2 3">DSM 16848</strain>
    </source>
</reference>
<dbReference type="InterPro" id="IPR009883">
    <property type="entry name" value="YgfX"/>
</dbReference>
<feature type="transmembrane region" description="Helical" evidence="1">
    <location>
        <begin position="20"/>
        <end position="53"/>
    </location>
</feature>
<evidence type="ECO:0008006" key="4">
    <source>
        <dbReference type="Google" id="ProtNLM"/>
    </source>
</evidence>
<evidence type="ECO:0000313" key="3">
    <source>
        <dbReference type="Proteomes" id="UP000219669"/>
    </source>
</evidence>
<dbReference type="RefSeq" id="WP_097114167.1">
    <property type="nucleotide sequence ID" value="NZ_CP083931.1"/>
</dbReference>
<evidence type="ECO:0000256" key="1">
    <source>
        <dbReference type="SAM" id="Phobius"/>
    </source>
</evidence>
<keyword evidence="3" id="KW-1185">Reference proteome</keyword>
<keyword evidence="1" id="KW-1133">Transmembrane helix</keyword>
<keyword evidence="1" id="KW-0472">Membrane</keyword>
<dbReference type="Proteomes" id="UP000219669">
    <property type="component" value="Unassembled WGS sequence"/>
</dbReference>
<dbReference type="OrthoDB" id="8613104at2"/>
<protein>
    <recommendedName>
        <fullName evidence="4">Toxin CptA</fullName>
    </recommendedName>
</protein>
<evidence type="ECO:0000313" key="2">
    <source>
        <dbReference type="EMBL" id="SOD68075.1"/>
    </source>
</evidence>
<dbReference type="Pfam" id="PF07254">
    <property type="entry name" value="Cpta_toxin"/>
    <property type="match status" value="1"/>
</dbReference>
<accession>A0A286EAV9</accession>
<proteinExistence type="predicted"/>
<sequence length="132" mass="15495">MNAFQAAFVPSRWRKMGMVFLTMCLMGCVMAFHFGTVRLVLLAAIGISGAWAWRESPHFVQHLDVQDDVAYLTIQNQTVEANLRSGSLISRHVCFLRWQCENRTIWQCVLPDMLPENDFRRLRLWALWCQYR</sequence>
<dbReference type="EMBL" id="OCNF01000007">
    <property type="protein sequence ID" value="SOD68075.1"/>
    <property type="molecule type" value="Genomic_DNA"/>
</dbReference>
<name>A0A286EAV9_9NEIS</name>
<gene>
    <name evidence="2" type="ORF">SAMN02746062_01115</name>
</gene>
<organism evidence="2 3">
    <name type="scientific">Alysiella filiformis DSM 16848</name>
    <dbReference type="NCBI Taxonomy" id="1120981"/>
    <lineage>
        <taxon>Bacteria</taxon>
        <taxon>Pseudomonadati</taxon>
        <taxon>Pseudomonadota</taxon>
        <taxon>Betaproteobacteria</taxon>
        <taxon>Neisseriales</taxon>
        <taxon>Neisseriaceae</taxon>
        <taxon>Alysiella</taxon>
    </lineage>
</organism>
<dbReference type="AlphaFoldDB" id="A0A286EAV9"/>
<keyword evidence="1" id="KW-0812">Transmembrane</keyword>